<dbReference type="Proteomes" id="UP001209878">
    <property type="component" value="Unassembled WGS sequence"/>
</dbReference>
<dbReference type="EMBL" id="JAODUO010000155">
    <property type="protein sequence ID" value="KAK2187745.1"/>
    <property type="molecule type" value="Genomic_DNA"/>
</dbReference>
<evidence type="ECO:0000313" key="2">
    <source>
        <dbReference type="Proteomes" id="UP001209878"/>
    </source>
</evidence>
<gene>
    <name evidence="1" type="ORF">NP493_155g00000</name>
</gene>
<name>A0AAD9UFV6_RIDPI</name>
<dbReference type="AlphaFoldDB" id="A0AAD9UFV6"/>
<accession>A0AAD9UFV6</accession>
<keyword evidence="2" id="KW-1185">Reference proteome</keyword>
<sequence length="55" mass="6135">MHVSPLANIKQALVSLSVQQSSGLLKALYSLLPWQTCSFRHHLNFSGKHPAICYI</sequence>
<protein>
    <submittedName>
        <fullName evidence="1">Uncharacterized protein</fullName>
    </submittedName>
</protein>
<comment type="caution">
    <text evidence="1">The sequence shown here is derived from an EMBL/GenBank/DDBJ whole genome shotgun (WGS) entry which is preliminary data.</text>
</comment>
<evidence type="ECO:0000313" key="1">
    <source>
        <dbReference type="EMBL" id="KAK2187745.1"/>
    </source>
</evidence>
<reference evidence="1" key="1">
    <citation type="journal article" date="2023" name="Mol. Biol. Evol.">
        <title>Third-Generation Sequencing Reveals the Adaptive Role of the Epigenome in Three Deep-Sea Polychaetes.</title>
        <authorList>
            <person name="Perez M."/>
            <person name="Aroh O."/>
            <person name="Sun Y."/>
            <person name="Lan Y."/>
            <person name="Juniper S.K."/>
            <person name="Young C.R."/>
            <person name="Angers B."/>
            <person name="Qian P.Y."/>
        </authorList>
    </citation>
    <scope>NUCLEOTIDE SEQUENCE</scope>
    <source>
        <strain evidence="1">R07B-5</strain>
    </source>
</reference>
<organism evidence="1 2">
    <name type="scientific">Ridgeia piscesae</name>
    <name type="common">Tubeworm</name>
    <dbReference type="NCBI Taxonomy" id="27915"/>
    <lineage>
        <taxon>Eukaryota</taxon>
        <taxon>Metazoa</taxon>
        <taxon>Spiralia</taxon>
        <taxon>Lophotrochozoa</taxon>
        <taxon>Annelida</taxon>
        <taxon>Polychaeta</taxon>
        <taxon>Sedentaria</taxon>
        <taxon>Canalipalpata</taxon>
        <taxon>Sabellida</taxon>
        <taxon>Siboglinidae</taxon>
        <taxon>Ridgeia</taxon>
    </lineage>
</organism>
<proteinExistence type="predicted"/>